<dbReference type="GO" id="GO:0015562">
    <property type="term" value="F:efflux transmembrane transporter activity"/>
    <property type="evidence" value="ECO:0007669"/>
    <property type="project" value="TreeGrafter"/>
</dbReference>
<dbReference type="PANTHER" id="PTHR30469">
    <property type="entry name" value="MULTIDRUG RESISTANCE PROTEIN MDTA"/>
    <property type="match status" value="1"/>
</dbReference>
<keyword evidence="4" id="KW-1185">Reference proteome</keyword>
<dbReference type="Gene3D" id="2.40.30.170">
    <property type="match status" value="1"/>
</dbReference>
<dbReference type="Pfam" id="PF25967">
    <property type="entry name" value="RND-MFP_C"/>
    <property type="match status" value="1"/>
</dbReference>
<reference evidence="3 4" key="1">
    <citation type="submission" date="2018-12" db="EMBL/GenBank/DDBJ databases">
        <title>Croceicoccus ponticola sp. nov., a lipolytic bacterium isolated from seawater.</title>
        <authorList>
            <person name="Yoon J.-H."/>
        </authorList>
    </citation>
    <scope>NUCLEOTIDE SEQUENCE [LARGE SCALE GENOMIC DNA]</scope>
    <source>
        <strain evidence="3 4">GM-16</strain>
    </source>
</reference>
<dbReference type="SUPFAM" id="SSF111369">
    <property type="entry name" value="HlyD-like secretion proteins"/>
    <property type="match status" value="1"/>
</dbReference>
<dbReference type="PANTHER" id="PTHR30469:SF15">
    <property type="entry name" value="HLYD FAMILY OF SECRETION PROTEINS"/>
    <property type="match status" value="1"/>
</dbReference>
<proteinExistence type="predicted"/>
<protein>
    <submittedName>
        <fullName evidence="3">HlyD family efflux transporter periplasmic adaptor subunit</fullName>
    </submittedName>
</protein>
<feature type="coiled-coil region" evidence="1">
    <location>
        <begin position="148"/>
        <end position="175"/>
    </location>
</feature>
<evidence type="ECO:0000259" key="2">
    <source>
        <dbReference type="Pfam" id="PF25967"/>
    </source>
</evidence>
<evidence type="ECO:0000313" key="4">
    <source>
        <dbReference type="Proteomes" id="UP000283003"/>
    </source>
</evidence>
<evidence type="ECO:0000313" key="3">
    <source>
        <dbReference type="EMBL" id="RVQ69830.1"/>
    </source>
</evidence>
<sequence length="387" mass="41417">MWARIVRWRWALLVTVLVGAGLAFAFWPEAVRVDEAEVTRGPMQVGITDDGVTRVHDLYTVSAPVTGYVTRIELDAGDPVFANRTVLARMAGAPSTPLDTRTRGELGDALNAARAAERATVAALDLARGDLSRAEELARRGFLPKAQLDATRAAARTAEADVQRARAESRRLQSAMAEPAATGLPHGGAVAVRSPVSGVVLRRLNESEGVVALGTPLMEIGNPAQIEVVVDLLSREAVQVKPGAAVEITRWGGPNPLPGKVRIVEPFGRLKISALGIEEQRVNVIVDFAPEAAAAIASLGHGYQVDGTIILWRDEDVVRVPVGALFRGETGGWQVLIDADGRARVRDVVIGHLNEQFGEVLNGLSPGDRVVLNPGRIVDDGTRIRRR</sequence>
<dbReference type="Gene3D" id="2.40.50.100">
    <property type="match status" value="1"/>
</dbReference>
<dbReference type="InterPro" id="IPR058627">
    <property type="entry name" value="MdtA-like_C"/>
</dbReference>
<comment type="caution">
    <text evidence="3">The sequence shown here is derived from an EMBL/GenBank/DDBJ whole genome shotgun (WGS) entry which is preliminary data.</text>
</comment>
<evidence type="ECO:0000256" key="1">
    <source>
        <dbReference type="SAM" id="Coils"/>
    </source>
</evidence>
<dbReference type="AlphaFoldDB" id="A0A437H2J6"/>
<feature type="domain" description="Multidrug resistance protein MdtA-like C-terminal permuted SH3" evidence="2">
    <location>
        <begin position="316"/>
        <end position="372"/>
    </location>
</feature>
<dbReference type="Gene3D" id="1.10.287.470">
    <property type="entry name" value="Helix hairpin bin"/>
    <property type="match status" value="1"/>
</dbReference>
<accession>A0A437H2J6</accession>
<organism evidence="3 4">
    <name type="scientific">Croceicoccus ponticola</name>
    <dbReference type="NCBI Taxonomy" id="2217664"/>
    <lineage>
        <taxon>Bacteria</taxon>
        <taxon>Pseudomonadati</taxon>
        <taxon>Pseudomonadota</taxon>
        <taxon>Alphaproteobacteria</taxon>
        <taxon>Sphingomonadales</taxon>
        <taxon>Erythrobacteraceae</taxon>
        <taxon>Croceicoccus</taxon>
    </lineage>
</organism>
<dbReference type="Proteomes" id="UP000283003">
    <property type="component" value="Unassembled WGS sequence"/>
</dbReference>
<dbReference type="OrthoDB" id="9791520at2"/>
<dbReference type="Gene3D" id="2.40.420.20">
    <property type="match status" value="1"/>
</dbReference>
<gene>
    <name evidence="3" type="ORF">EKN06_05485</name>
</gene>
<dbReference type="GO" id="GO:1990281">
    <property type="term" value="C:efflux pump complex"/>
    <property type="evidence" value="ECO:0007669"/>
    <property type="project" value="TreeGrafter"/>
</dbReference>
<dbReference type="EMBL" id="RXOL01000001">
    <property type="protein sequence ID" value="RVQ69830.1"/>
    <property type="molecule type" value="Genomic_DNA"/>
</dbReference>
<keyword evidence="1" id="KW-0175">Coiled coil</keyword>
<name>A0A437H2J6_9SPHN</name>